<dbReference type="InterPro" id="IPR036869">
    <property type="entry name" value="J_dom_sf"/>
</dbReference>
<evidence type="ECO:0000313" key="3">
    <source>
        <dbReference type="Proteomes" id="UP000504607"/>
    </source>
</evidence>
<dbReference type="PROSITE" id="PS50076">
    <property type="entry name" value="DNAJ_2"/>
    <property type="match status" value="1"/>
</dbReference>
<dbReference type="PROSITE" id="PS00636">
    <property type="entry name" value="DNAJ_1"/>
    <property type="match status" value="1"/>
</dbReference>
<name>A0A6I9R8R4_ELAGV</name>
<dbReference type="SMART" id="SM00271">
    <property type="entry name" value="DnaJ"/>
    <property type="match status" value="1"/>
</dbReference>
<dbReference type="GeneID" id="105045611"/>
<dbReference type="PANTHER" id="PTHR44743">
    <property type="entry name" value="PUTATIVE, EXPRESSED-RELATED"/>
    <property type="match status" value="1"/>
</dbReference>
<dbReference type="InterPro" id="IPR001623">
    <property type="entry name" value="DnaJ_domain"/>
</dbReference>
<dbReference type="Pfam" id="PF00226">
    <property type="entry name" value="DnaJ"/>
    <property type="match status" value="1"/>
</dbReference>
<organism evidence="3 4">
    <name type="scientific">Elaeis guineensis var. tenera</name>
    <name type="common">Oil palm</name>
    <dbReference type="NCBI Taxonomy" id="51953"/>
    <lineage>
        <taxon>Eukaryota</taxon>
        <taxon>Viridiplantae</taxon>
        <taxon>Streptophyta</taxon>
        <taxon>Embryophyta</taxon>
        <taxon>Tracheophyta</taxon>
        <taxon>Spermatophyta</taxon>
        <taxon>Magnoliopsida</taxon>
        <taxon>Liliopsida</taxon>
        <taxon>Arecaceae</taxon>
        <taxon>Arecoideae</taxon>
        <taxon>Cocoseae</taxon>
        <taxon>Elaeidinae</taxon>
        <taxon>Elaeis</taxon>
    </lineage>
</organism>
<dbReference type="FunCoup" id="A0A6I9R8R4">
    <property type="interactions" value="13"/>
</dbReference>
<feature type="region of interest" description="Disordered" evidence="1">
    <location>
        <begin position="128"/>
        <end position="163"/>
    </location>
</feature>
<dbReference type="SUPFAM" id="SSF46565">
    <property type="entry name" value="Chaperone J-domain"/>
    <property type="match status" value="1"/>
</dbReference>
<dbReference type="InParanoid" id="A0A6I9R8R4"/>
<gene>
    <name evidence="4" type="primary">LOC105045611</name>
</gene>
<dbReference type="GO" id="GO:0005783">
    <property type="term" value="C:endoplasmic reticulum"/>
    <property type="evidence" value="ECO:0007669"/>
    <property type="project" value="UniProtKB-ARBA"/>
</dbReference>
<dbReference type="PANTHER" id="PTHR44743:SF11">
    <property type="entry name" value="PUTATIVE, EXPRESSED-RELATED"/>
    <property type="match status" value="1"/>
</dbReference>
<sequence length="163" mass="18274">MDADGAGSDGSCYYSLLGTRRNASSTDIRTAYRKQALKWHPDRWAKDPTAMGEAKRRFQRIQEAYSVLSDRGKRTMYDAGLYDPLEEDDEDFTDFMQEMLAMMDSVKTEKPDSLEDLQKMLADMVNGDGGATGFGAAHPNDMRRGPSDGSSRTRVAPRTAMRR</sequence>
<dbReference type="Proteomes" id="UP000504607">
    <property type="component" value="Chromosome 5"/>
</dbReference>
<dbReference type="PRINTS" id="PR00625">
    <property type="entry name" value="JDOMAIN"/>
</dbReference>
<dbReference type="Gene3D" id="1.10.287.110">
    <property type="entry name" value="DnaJ domain"/>
    <property type="match status" value="1"/>
</dbReference>
<proteinExistence type="predicted"/>
<dbReference type="KEGG" id="egu:105045611"/>
<dbReference type="RefSeq" id="XP_010922263.1">
    <property type="nucleotide sequence ID" value="XM_010923961.2"/>
</dbReference>
<dbReference type="InterPro" id="IPR018253">
    <property type="entry name" value="DnaJ_domain_CS"/>
</dbReference>
<keyword evidence="3" id="KW-1185">Reference proteome</keyword>
<dbReference type="CDD" id="cd06257">
    <property type="entry name" value="DnaJ"/>
    <property type="match status" value="1"/>
</dbReference>
<dbReference type="OrthoDB" id="10250354at2759"/>
<protein>
    <submittedName>
        <fullName evidence="4">Uncharacterized protein LOC105045611</fullName>
    </submittedName>
</protein>
<evidence type="ECO:0000313" key="4">
    <source>
        <dbReference type="RefSeq" id="XP_010922263.1"/>
    </source>
</evidence>
<evidence type="ECO:0000256" key="1">
    <source>
        <dbReference type="SAM" id="MobiDB-lite"/>
    </source>
</evidence>
<dbReference type="AlphaFoldDB" id="A0A6I9R8R4"/>
<feature type="domain" description="J" evidence="2">
    <location>
        <begin position="12"/>
        <end position="81"/>
    </location>
</feature>
<evidence type="ECO:0000259" key="2">
    <source>
        <dbReference type="PROSITE" id="PS50076"/>
    </source>
</evidence>
<accession>A0A6I9R8R4</accession>
<reference evidence="4" key="1">
    <citation type="submission" date="2025-08" db="UniProtKB">
        <authorList>
            <consortium name="RefSeq"/>
        </authorList>
    </citation>
    <scope>IDENTIFICATION</scope>
</reference>